<reference evidence="1" key="3">
    <citation type="submission" date="2021-01" db="EMBL/GenBank/DDBJ databases">
        <authorList>
            <consortium name="Genoscope - CEA"/>
            <person name="William W."/>
        </authorList>
    </citation>
    <scope>NUCLEOTIDE SEQUENCE</scope>
</reference>
<dbReference type="PaxDb" id="3708-A0A078IAB3"/>
<reference evidence="2" key="2">
    <citation type="submission" date="2014-06" db="EMBL/GenBank/DDBJ databases">
        <authorList>
            <person name="Genoscope - CEA"/>
        </authorList>
    </citation>
    <scope>NUCLEOTIDE SEQUENCE</scope>
</reference>
<sequence length="85" mass="9383">MSTENLDRGTGPLRLGAGRVWAEDLVSRKTAGLAGWCCAVLGLKRDGPKEPRVTLMSRTKLRLFHLGFKEATGNDHESWCTLKTI</sequence>
<evidence type="ECO:0000313" key="1">
    <source>
        <dbReference type="EMBL" id="CAF1929571.1"/>
    </source>
</evidence>
<dbReference type="Gramene" id="CDY46264">
    <property type="protein sequence ID" value="CDY46264"/>
    <property type="gene ID" value="GSBRNA2T00083617001"/>
</dbReference>
<gene>
    <name evidence="2" type="primary">BnaC05g50530D</name>
    <name evidence="1" type="ORF">DARMORV10_C05P34060.1</name>
    <name evidence="2" type="ORF">GSBRNA2T00083617001</name>
</gene>
<evidence type="ECO:0000313" key="2">
    <source>
        <dbReference type="EMBL" id="CDY46264.1"/>
    </source>
</evidence>
<dbReference type="Proteomes" id="UP001295469">
    <property type="component" value="Chromosome C05"/>
</dbReference>
<dbReference type="Proteomes" id="UP000028999">
    <property type="component" value="Unassembled WGS sequence"/>
</dbReference>
<accession>A0A078IAB3</accession>
<evidence type="ECO:0000313" key="3">
    <source>
        <dbReference type="Proteomes" id="UP000028999"/>
    </source>
</evidence>
<organism evidence="2 3">
    <name type="scientific">Brassica napus</name>
    <name type="common">Rape</name>
    <dbReference type="NCBI Taxonomy" id="3708"/>
    <lineage>
        <taxon>Eukaryota</taxon>
        <taxon>Viridiplantae</taxon>
        <taxon>Streptophyta</taxon>
        <taxon>Embryophyta</taxon>
        <taxon>Tracheophyta</taxon>
        <taxon>Spermatophyta</taxon>
        <taxon>Magnoliopsida</taxon>
        <taxon>eudicotyledons</taxon>
        <taxon>Gunneridae</taxon>
        <taxon>Pentapetalae</taxon>
        <taxon>rosids</taxon>
        <taxon>malvids</taxon>
        <taxon>Brassicales</taxon>
        <taxon>Brassicaceae</taxon>
        <taxon>Brassiceae</taxon>
        <taxon>Brassica</taxon>
    </lineage>
</organism>
<proteinExistence type="predicted"/>
<reference evidence="2 3" key="1">
    <citation type="journal article" date="2014" name="Science">
        <title>Plant genetics. Early allopolyploid evolution in the post-Neolithic Brassica napus oilseed genome.</title>
        <authorList>
            <person name="Chalhoub B."/>
            <person name="Denoeud F."/>
            <person name="Liu S."/>
            <person name="Parkin I.A."/>
            <person name="Tang H."/>
            <person name="Wang X."/>
            <person name="Chiquet J."/>
            <person name="Belcram H."/>
            <person name="Tong C."/>
            <person name="Samans B."/>
            <person name="Correa M."/>
            <person name="Da Silva C."/>
            <person name="Just J."/>
            <person name="Falentin C."/>
            <person name="Koh C.S."/>
            <person name="Le Clainche I."/>
            <person name="Bernard M."/>
            <person name="Bento P."/>
            <person name="Noel B."/>
            <person name="Labadie K."/>
            <person name="Alberti A."/>
            <person name="Charles M."/>
            <person name="Arnaud D."/>
            <person name="Guo H."/>
            <person name="Daviaud C."/>
            <person name="Alamery S."/>
            <person name="Jabbari K."/>
            <person name="Zhao M."/>
            <person name="Edger P.P."/>
            <person name="Chelaifa H."/>
            <person name="Tack D."/>
            <person name="Lassalle G."/>
            <person name="Mestiri I."/>
            <person name="Schnel N."/>
            <person name="Le Paslier M.C."/>
            <person name="Fan G."/>
            <person name="Renault V."/>
            <person name="Bayer P.E."/>
            <person name="Golicz A.A."/>
            <person name="Manoli S."/>
            <person name="Lee T.H."/>
            <person name="Thi V.H."/>
            <person name="Chalabi S."/>
            <person name="Hu Q."/>
            <person name="Fan C."/>
            <person name="Tollenaere R."/>
            <person name="Lu Y."/>
            <person name="Battail C."/>
            <person name="Shen J."/>
            <person name="Sidebottom C.H."/>
            <person name="Wang X."/>
            <person name="Canaguier A."/>
            <person name="Chauveau A."/>
            <person name="Berard A."/>
            <person name="Deniot G."/>
            <person name="Guan M."/>
            <person name="Liu Z."/>
            <person name="Sun F."/>
            <person name="Lim Y.P."/>
            <person name="Lyons E."/>
            <person name="Town C.D."/>
            <person name="Bancroft I."/>
            <person name="Wang X."/>
            <person name="Meng J."/>
            <person name="Ma J."/>
            <person name="Pires J.C."/>
            <person name="King G.J."/>
            <person name="Brunel D."/>
            <person name="Delourme R."/>
            <person name="Renard M."/>
            <person name="Aury J.M."/>
            <person name="Adams K.L."/>
            <person name="Batley J."/>
            <person name="Snowdon R.J."/>
            <person name="Tost J."/>
            <person name="Edwards D."/>
            <person name="Zhou Y."/>
            <person name="Hua W."/>
            <person name="Sharpe A.G."/>
            <person name="Paterson A.H."/>
            <person name="Guan C."/>
            <person name="Wincker P."/>
        </authorList>
    </citation>
    <scope>NUCLEOTIDE SEQUENCE [LARGE SCALE GENOMIC DNA]</scope>
    <source>
        <strain evidence="3">cv. Darmor-bzh</strain>
    </source>
</reference>
<name>A0A078IAB3_BRANA</name>
<dbReference type="EMBL" id="HG994369">
    <property type="protein sequence ID" value="CAF1929571.1"/>
    <property type="molecule type" value="Genomic_DNA"/>
</dbReference>
<dbReference type="AlphaFoldDB" id="A0A078IAB3"/>
<keyword evidence="3" id="KW-1185">Reference proteome</keyword>
<dbReference type="EMBL" id="LK032657">
    <property type="protein sequence ID" value="CDY46264.1"/>
    <property type="molecule type" value="Genomic_DNA"/>
</dbReference>
<protein>
    <submittedName>
        <fullName evidence="1">(rape) hypothetical protein</fullName>
    </submittedName>
    <submittedName>
        <fullName evidence="2">BnaC05g50530D protein</fullName>
    </submittedName>
</protein>